<organism evidence="2 3">
    <name type="scientific">Pacificimonas pallii</name>
    <dbReference type="NCBI Taxonomy" id="2827236"/>
    <lineage>
        <taxon>Bacteria</taxon>
        <taxon>Pseudomonadati</taxon>
        <taxon>Pseudomonadota</taxon>
        <taxon>Alphaproteobacteria</taxon>
        <taxon>Sphingomonadales</taxon>
        <taxon>Sphingosinicellaceae</taxon>
        <taxon>Pacificimonas</taxon>
    </lineage>
</organism>
<gene>
    <name evidence="2" type="ORF">KCG44_07640</name>
</gene>
<evidence type="ECO:0000313" key="3">
    <source>
        <dbReference type="Proteomes" id="UP000722336"/>
    </source>
</evidence>
<keyword evidence="1" id="KW-0460">Magnesium</keyword>
<dbReference type="PIRSF" id="PIRSF006806">
    <property type="entry name" value="FTHF_cligase"/>
    <property type="match status" value="1"/>
</dbReference>
<keyword evidence="1" id="KW-0547">Nucleotide-binding</keyword>
<name>A0ABS6SE20_9SPHN</name>
<comment type="catalytic activity">
    <reaction evidence="1">
        <text>(6S)-5-formyl-5,6,7,8-tetrahydrofolate + ATP = (6R)-5,10-methenyltetrahydrofolate + ADP + phosphate</text>
        <dbReference type="Rhea" id="RHEA:10488"/>
        <dbReference type="ChEBI" id="CHEBI:30616"/>
        <dbReference type="ChEBI" id="CHEBI:43474"/>
        <dbReference type="ChEBI" id="CHEBI:57455"/>
        <dbReference type="ChEBI" id="CHEBI:57457"/>
        <dbReference type="ChEBI" id="CHEBI:456216"/>
        <dbReference type="EC" id="6.3.3.2"/>
    </reaction>
</comment>
<keyword evidence="1" id="KW-0067">ATP-binding</keyword>
<proteinExistence type="inferred from homology"/>
<dbReference type="GO" id="GO:0030272">
    <property type="term" value="F:5-formyltetrahydrofolate cyclo-ligase activity"/>
    <property type="evidence" value="ECO:0007669"/>
    <property type="project" value="UniProtKB-EC"/>
</dbReference>
<dbReference type="Pfam" id="PF01812">
    <property type="entry name" value="5-FTHF_cyc-lig"/>
    <property type="match status" value="1"/>
</dbReference>
<sequence>MHDLSAKDRLRRDLRAARAAHVGGLSDTGRRAAEQAVAEQIQDVVAAASCLGSYAPMGHEINPAAIEERGKGVIALPWFSNRASPMMFRNVTGALEPGPWGVMQPPSRAAPSRPDVLLVPLVGATPAGDRLGQGQGHFDRCISALRGEGPLTTIGLAWDCQMVEEVPTDTWDEMLDMIATPTRLYARA</sequence>
<evidence type="ECO:0000256" key="1">
    <source>
        <dbReference type="RuleBase" id="RU361279"/>
    </source>
</evidence>
<protein>
    <recommendedName>
        <fullName evidence="1">5-formyltetrahydrofolate cyclo-ligase</fullName>
        <ecNumber evidence="1">6.3.3.2</ecNumber>
    </recommendedName>
</protein>
<keyword evidence="2" id="KW-0436">Ligase</keyword>
<dbReference type="NCBIfam" id="TIGR02727">
    <property type="entry name" value="MTHFS_bact"/>
    <property type="match status" value="1"/>
</dbReference>
<dbReference type="RefSeq" id="WP_218445338.1">
    <property type="nucleotide sequence ID" value="NZ_JAGSPA010000002.1"/>
</dbReference>
<comment type="caution">
    <text evidence="2">The sequence shown here is derived from an EMBL/GenBank/DDBJ whole genome shotgun (WGS) entry which is preliminary data.</text>
</comment>
<reference evidence="2 3" key="1">
    <citation type="submission" date="2021-04" db="EMBL/GenBank/DDBJ databases">
        <authorList>
            <person name="Pira H."/>
            <person name="Risdian C."/>
            <person name="Wink J."/>
        </authorList>
    </citation>
    <scope>NUCLEOTIDE SEQUENCE [LARGE SCALE GENOMIC DNA]</scope>
    <source>
        <strain evidence="2 3">WHA3</strain>
    </source>
</reference>
<keyword evidence="3" id="KW-1185">Reference proteome</keyword>
<dbReference type="EC" id="6.3.3.2" evidence="1"/>
<keyword evidence="1" id="KW-0479">Metal-binding</keyword>
<dbReference type="Proteomes" id="UP000722336">
    <property type="component" value="Unassembled WGS sequence"/>
</dbReference>
<dbReference type="PANTHER" id="PTHR23407:SF1">
    <property type="entry name" value="5-FORMYLTETRAHYDROFOLATE CYCLO-LIGASE"/>
    <property type="match status" value="1"/>
</dbReference>
<evidence type="ECO:0000313" key="2">
    <source>
        <dbReference type="EMBL" id="MBV7256655.1"/>
    </source>
</evidence>
<dbReference type="EMBL" id="JAGSPA010000002">
    <property type="protein sequence ID" value="MBV7256655.1"/>
    <property type="molecule type" value="Genomic_DNA"/>
</dbReference>
<dbReference type="InterPro" id="IPR002698">
    <property type="entry name" value="FTHF_cligase"/>
</dbReference>
<comment type="similarity">
    <text evidence="1">Belongs to the 5-formyltetrahydrofolate cyclo-ligase family.</text>
</comment>
<dbReference type="PANTHER" id="PTHR23407">
    <property type="entry name" value="ATPASE INHIBITOR/5-FORMYLTETRAHYDROFOLATE CYCLO-LIGASE"/>
    <property type="match status" value="1"/>
</dbReference>
<comment type="cofactor">
    <cofactor evidence="1">
        <name>Mg(2+)</name>
        <dbReference type="ChEBI" id="CHEBI:18420"/>
    </cofactor>
</comment>
<accession>A0ABS6SE20</accession>